<dbReference type="AlphaFoldDB" id="A0A5J4SLS9"/>
<comment type="caution">
    <text evidence="3">The sequence shown here is derived from an EMBL/GenBank/DDBJ whole genome shotgun (WGS) entry which is preliminary data.</text>
</comment>
<sequence length="368" mass="42126">MIRVGITGQAGFVGTHLYNVLGLTPDLYEHISFEDAYFEDFSLLRSFVKQCDVIVHLAAMNRYENQQVIYDTNIELVIKLIQAMESEAVKPHVLFSSSTQETLENLYGQSKQKGRQLLEEWANRNAAGFTGLVIPNVYGEFSQPNYNTFIATFAHKLVNGEQPQVITGSEVKLIYVGSLCRFIINQFENKGISRVEVPADFERKVTDILSLFEEFKTLYFEQGIIPVLKDKNDINLFNTFRSYIPPRCVKLVQHADPRGVFVETIKLGVGGQVSFSTTVPEITRGNHYHTRKIERFTVIKGKALIQLRKIGSTEILNFDLDGTEPAYVDMPVWFTHNIKNIGSEELYTQFWINEWYNPEDGDTYFETV</sequence>
<dbReference type="InterPro" id="IPR014710">
    <property type="entry name" value="RmlC-like_jellyroll"/>
</dbReference>
<proteinExistence type="predicted"/>
<dbReference type="InterPro" id="IPR036291">
    <property type="entry name" value="NAD(P)-bd_dom_sf"/>
</dbReference>
<accession>A0A5J4SLS9</accession>
<dbReference type="Pfam" id="PF14667">
    <property type="entry name" value="Polysacc_synt_C"/>
    <property type="match status" value="1"/>
</dbReference>
<evidence type="ECO:0000259" key="1">
    <source>
        <dbReference type="Pfam" id="PF01370"/>
    </source>
</evidence>
<reference evidence="3" key="1">
    <citation type="submission" date="2019-03" db="EMBL/GenBank/DDBJ databases">
        <title>Single cell metagenomics reveals metabolic interactions within the superorganism composed of flagellate Streblomastix strix and complex community of Bacteroidetes bacteria on its surface.</title>
        <authorList>
            <person name="Treitli S.C."/>
            <person name="Kolisko M."/>
            <person name="Husnik F."/>
            <person name="Keeling P."/>
            <person name="Hampl V."/>
        </authorList>
    </citation>
    <scope>NUCLEOTIDE SEQUENCE</scope>
    <source>
        <strain evidence="3">STM</strain>
    </source>
</reference>
<dbReference type="EMBL" id="SNRY01000106">
    <property type="protein sequence ID" value="KAA6347109.1"/>
    <property type="molecule type" value="Genomic_DNA"/>
</dbReference>
<dbReference type="PANTHER" id="PTHR43245:SF55">
    <property type="entry name" value="NAD(P)-BINDING DOMAIN-CONTAINING PROTEIN"/>
    <property type="match status" value="1"/>
</dbReference>
<dbReference type="Gene3D" id="2.60.120.10">
    <property type="entry name" value="Jelly Rolls"/>
    <property type="match status" value="1"/>
</dbReference>
<dbReference type="PANTHER" id="PTHR43245">
    <property type="entry name" value="BIFUNCTIONAL POLYMYXIN RESISTANCE PROTEIN ARNA"/>
    <property type="match status" value="1"/>
</dbReference>
<dbReference type="Gene3D" id="3.40.50.720">
    <property type="entry name" value="NAD(P)-binding Rossmann-like Domain"/>
    <property type="match status" value="1"/>
</dbReference>
<dbReference type="InterPro" id="IPR001509">
    <property type="entry name" value="Epimerase_deHydtase"/>
</dbReference>
<dbReference type="SUPFAM" id="SSF51182">
    <property type="entry name" value="RmlC-like cupins"/>
    <property type="match status" value="1"/>
</dbReference>
<evidence type="ECO:0000259" key="2">
    <source>
        <dbReference type="Pfam" id="PF14667"/>
    </source>
</evidence>
<protein>
    <submittedName>
        <fullName evidence="3">UDP-2-acetamido-2 6-beta-L-arabino-hexul-4-ose reductase</fullName>
        <ecNumber evidence="3">1.1.1.367</ecNumber>
    </submittedName>
</protein>
<dbReference type="InterPro" id="IPR029303">
    <property type="entry name" value="CapF_C"/>
</dbReference>
<name>A0A5J4SLS9_9ZZZZ</name>
<dbReference type="CDD" id="cd07007">
    <property type="entry name" value="cupin_CapF-like_C"/>
    <property type="match status" value="1"/>
</dbReference>
<dbReference type="InterPro" id="IPR050177">
    <property type="entry name" value="Lipid_A_modif_metabolic_enz"/>
</dbReference>
<dbReference type="InterPro" id="IPR011051">
    <property type="entry name" value="RmlC_Cupin_sf"/>
</dbReference>
<gene>
    <name evidence="3" type="ORF">EZS27_005402</name>
</gene>
<dbReference type="SUPFAM" id="SSF51735">
    <property type="entry name" value="NAD(P)-binding Rossmann-fold domains"/>
    <property type="match status" value="1"/>
</dbReference>
<dbReference type="Pfam" id="PF01370">
    <property type="entry name" value="Epimerase"/>
    <property type="match status" value="1"/>
</dbReference>
<organism evidence="3">
    <name type="scientific">termite gut metagenome</name>
    <dbReference type="NCBI Taxonomy" id="433724"/>
    <lineage>
        <taxon>unclassified sequences</taxon>
        <taxon>metagenomes</taxon>
        <taxon>organismal metagenomes</taxon>
    </lineage>
</organism>
<evidence type="ECO:0000313" key="3">
    <source>
        <dbReference type="EMBL" id="KAA6347109.1"/>
    </source>
</evidence>
<dbReference type="GO" id="GO:0016491">
    <property type="term" value="F:oxidoreductase activity"/>
    <property type="evidence" value="ECO:0007669"/>
    <property type="project" value="UniProtKB-KW"/>
</dbReference>
<feature type="domain" description="Capsular polysaccharide assembling protein CapF C-terminal" evidence="2">
    <location>
        <begin position="254"/>
        <end position="364"/>
    </location>
</feature>
<dbReference type="EC" id="1.1.1.367" evidence="3"/>
<feature type="domain" description="NAD-dependent epimerase/dehydratase" evidence="1">
    <location>
        <begin position="6"/>
        <end position="183"/>
    </location>
</feature>
<keyword evidence="3" id="KW-0560">Oxidoreductase</keyword>